<dbReference type="RefSeq" id="XP_040760521.1">
    <property type="nucleotide sequence ID" value="XM_040904895.1"/>
</dbReference>
<feature type="transmembrane region" description="Helical" evidence="1">
    <location>
        <begin position="233"/>
        <end position="250"/>
    </location>
</feature>
<keyword evidence="1" id="KW-1133">Transmembrane helix</keyword>
<feature type="transmembrane region" description="Helical" evidence="1">
    <location>
        <begin position="192"/>
        <end position="212"/>
    </location>
</feature>
<keyword evidence="1" id="KW-0472">Membrane</keyword>
<dbReference type="GeneID" id="63821925"/>
<dbReference type="AlphaFoldDB" id="A0A165CGU3"/>
<name>A0A165CGU3_9APHY</name>
<reference evidence="2 3" key="1">
    <citation type="journal article" date="2016" name="Mol. Biol. Evol.">
        <title>Comparative Genomics of Early-Diverging Mushroom-Forming Fungi Provides Insights into the Origins of Lignocellulose Decay Capabilities.</title>
        <authorList>
            <person name="Nagy L.G."/>
            <person name="Riley R."/>
            <person name="Tritt A."/>
            <person name="Adam C."/>
            <person name="Daum C."/>
            <person name="Floudas D."/>
            <person name="Sun H."/>
            <person name="Yadav J.S."/>
            <person name="Pangilinan J."/>
            <person name="Larsson K.H."/>
            <person name="Matsuura K."/>
            <person name="Barry K."/>
            <person name="Labutti K."/>
            <person name="Kuo R."/>
            <person name="Ohm R.A."/>
            <person name="Bhattacharya S.S."/>
            <person name="Shirouzu T."/>
            <person name="Yoshinaga Y."/>
            <person name="Martin F.M."/>
            <person name="Grigoriev I.V."/>
            <person name="Hibbett D.S."/>
        </authorList>
    </citation>
    <scope>NUCLEOTIDE SEQUENCE [LARGE SCALE GENOMIC DNA]</scope>
    <source>
        <strain evidence="2 3">93-53</strain>
    </source>
</reference>
<dbReference type="Proteomes" id="UP000076871">
    <property type="component" value="Unassembled WGS sequence"/>
</dbReference>
<keyword evidence="3" id="KW-1185">Reference proteome</keyword>
<protein>
    <submittedName>
        <fullName evidence="2">Uncharacterized protein</fullName>
    </submittedName>
</protein>
<accession>A0A165CGU3</accession>
<feature type="transmembrane region" description="Helical" evidence="1">
    <location>
        <begin position="94"/>
        <end position="112"/>
    </location>
</feature>
<evidence type="ECO:0000313" key="3">
    <source>
        <dbReference type="Proteomes" id="UP000076871"/>
    </source>
</evidence>
<dbReference type="EMBL" id="KV427649">
    <property type="protein sequence ID" value="KZT02781.1"/>
    <property type="molecule type" value="Genomic_DNA"/>
</dbReference>
<organism evidence="2 3">
    <name type="scientific">Laetiporus sulphureus 93-53</name>
    <dbReference type="NCBI Taxonomy" id="1314785"/>
    <lineage>
        <taxon>Eukaryota</taxon>
        <taxon>Fungi</taxon>
        <taxon>Dikarya</taxon>
        <taxon>Basidiomycota</taxon>
        <taxon>Agaricomycotina</taxon>
        <taxon>Agaricomycetes</taxon>
        <taxon>Polyporales</taxon>
        <taxon>Laetiporus</taxon>
    </lineage>
</organism>
<sequence>MDDEPNQAEIITLYNLNSSGDAYRTNRMFWSTLHYTGWSASHSTQVEFMWRGRFVWTRILYFAVIVVVLRQIPILPCGMERRLLNIVCKFWFNWFLYAYLLSRIIISAILIMRLYVMYRCDRRLLVGLCVLFLLEFATESAIICDVIYSLEGQSRMVHNDLDVHLSSYAVIGLRSQLTGCIAIPTRSWAWAYWVPVLVFESVLFALSVIKTVQQSREDTSTPYLMMVLIRDSMFYFGGALAAILANFIVWKTQVSK</sequence>
<gene>
    <name evidence="2" type="ORF">LAESUDRAFT_660846</name>
</gene>
<proteinExistence type="predicted"/>
<feature type="transmembrane region" description="Helical" evidence="1">
    <location>
        <begin position="55"/>
        <end position="74"/>
    </location>
</feature>
<dbReference type="OrthoDB" id="3256360at2759"/>
<keyword evidence="1" id="KW-0812">Transmembrane</keyword>
<evidence type="ECO:0000313" key="2">
    <source>
        <dbReference type="EMBL" id="KZT02781.1"/>
    </source>
</evidence>
<dbReference type="InParanoid" id="A0A165CGU3"/>
<evidence type="ECO:0000256" key="1">
    <source>
        <dbReference type="SAM" id="Phobius"/>
    </source>
</evidence>